<dbReference type="InterPro" id="IPR040227">
    <property type="entry name" value="Nibrin-rel"/>
</dbReference>
<dbReference type="Gene3D" id="2.60.200.20">
    <property type="match status" value="1"/>
</dbReference>
<dbReference type="CDD" id="cd22667">
    <property type="entry name" value="FHA_NBN"/>
    <property type="match status" value="1"/>
</dbReference>
<gene>
    <name evidence="10" type="ORF">OS493_001655</name>
</gene>
<evidence type="ECO:0000256" key="7">
    <source>
        <dbReference type="ARBA" id="ARBA00023306"/>
    </source>
</evidence>
<dbReference type="Proteomes" id="UP001163046">
    <property type="component" value="Unassembled WGS sequence"/>
</dbReference>
<dbReference type="InterPro" id="IPR008984">
    <property type="entry name" value="SMAD_FHA_dom_sf"/>
</dbReference>
<evidence type="ECO:0000313" key="10">
    <source>
        <dbReference type="EMBL" id="KAJ7381507.1"/>
    </source>
</evidence>
<dbReference type="PANTHER" id="PTHR12162">
    <property type="entry name" value="NIBRIN-RELATED"/>
    <property type="match status" value="1"/>
</dbReference>
<feature type="domain" description="FHA" evidence="9">
    <location>
        <begin position="15"/>
        <end position="80"/>
    </location>
</feature>
<evidence type="ECO:0000313" key="11">
    <source>
        <dbReference type="Proteomes" id="UP001163046"/>
    </source>
</evidence>
<protein>
    <recommendedName>
        <fullName evidence="9">FHA domain-containing protein</fullName>
    </recommendedName>
</protein>
<sequence>MWFLEGAGSSKGLLLTVGVEYVAGRKDCTILVQDDASISRKHSVITIQHDEAHMGDPSKISQAFLQDFSKYGTSVNGVKISGTVNLKNGDEILFGKNNSYYRKLNFSNYW</sequence>
<dbReference type="InterPro" id="IPR000253">
    <property type="entry name" value="FHA_dom"/>
</dbReference>
<evidence type="ECO:0000256" key="5">
    <source>
        <dbReference type="ARBA" id="ARBA00023204"/>
    </source>
</evidence>
<comment type="caution">
    <text evidence="10">The sequence shown here is derived from an EMBL/GenBank/DDBJ whole genome shotgun (WGS) entry which is preliminary data.</text>
</comment>
<organism evidence="10 11">
    <name type="scientific">Desmophyllum pertusum</name>
    <dbReference type="NCBI Taxonomy" id="174260"/>
    <lineage>
        <taxon>Eukaryota</taxon>
        <taxon>Metazoa</taxon>
        <taxon>Cnidaria</taxon>
        <taxon>Anthozoa</taxon>
        <taxon>Hexacorallia</taxon>
        <taxon>Scleractinia</taxon>
        <taxon>Caryophylliina</taxon>
        <taxon>Caryophylliidae</taxon>
        <taxon>Desmophyllum</taxon>
    </lineage>
</organism>
<dbReference type="PROSITE" id="PS50006">
    <property type="entry name" value="FHA_DOMAIN"/>
    <property type="match status" value="1"/>
</dbReference>
<dbReference type="GO" id="GO:0005694">
    <property type="term" value="C:chromosome"/>
    <property type="evidence" value="ECO:0007669"/>
    <property type="project" value="UniProtKB-SubCell"/>
</dbReference>
<dbReference type="SUPFAM" id="SSF49879">
    <property type="entry name" value="SMAD/FHA domain"/>
    <property type="match status" value="1"/>
</dbReference>
<keyword evidence="3" id="KW-0158">Chromosome</keyword>
<dbReference type="GO" id="GO:0030870">
    <property type="term" value="C:Mre11 complex"/>
    <property type="evidence" value="ECO:0007669"/>
    <property type="project" value="InterPro"/>
</dbReference>
<proteinExistence type="inferred from homology"/>
<dbReference type="Pfam" id="PF00498">
    <property type="entry name" value="FHA"/>
    <property type="match status" value="1"/>
</dbReference>
<keyword evidence="4" id="KW-0227">DNA damage</keyword>
<dbReference type="AlphaFoldDB" id="A0A9X0CZC3"/>
<evidence type="ECO:0000256" key="3">
    <source>
        <dbReference type="ARBA" id="ARBA00022454"/>
    </source>
</evidence>
<evidence type="ECO:0000256" key="6">
    <source>
        <dbReference type="ARBA" id="ARBA00023242"/>
    </source>
</evidence>
<name>A0A9X0CZC3_9CNID</name>
<keyword evidence="5" id="KW-0234">DNA repair</keyword>
<keyword evidence="7" id="KW-0131">Cell cycle</keyword>
<dbReference type="EMBL" id="MU826350">
    <property type="protein sequence ID" value="KAJ7381507.1"/>
    <property type="molecule type" value="Genomic_DNA"/>
</dbReference>
<dbReference type="SMART" id="SM00240">
    <property type="entry name" value="FHA"/>
    <property type="match status" value="1"/>
</dbReference>
<dbReference type="OrthoDB" id="552194at2759"/>
<dbReference type="GO" id="GO:0003684">
    <property type="term" value="F:damaged DNA binding"/>
    <property type="evidence" value="ECO:0007669"/>
    <property type="project" value="TreeGrafter"/>
</dbReference>
<keyword evidence="11" id="KW-1185">Reference proteome</keyword>
<evidence type="ECO:0000256" key="4">
    <source>
        <dbReference type="ARBA" id="ARBA00022763"/>
    </source>
</evidence>
<evidence type="ECO:0000256" key="2">
    <source>
        <dbReference type="ARBA" id="ARBA00004286"/>
    </source>
</evidence>
<reference evidence="10" key="1">
    <citation type="submission" date="2023-01" db="EMBL/GenBank/DDBJ databases">
        <title>Genome assembly of the deep-sea coral Lophelia pertusa.</title>
        <authorList>
            <person name="Herrera S."/>
            <person name="Cordes E."/>
        </authorList>
    </citation>
    <scope>NUCLEOTIDE SEQUENCE</scope>
    <source>
        <strain evidence="10">USNM1676648</strain>
        <tissue evidence="10">Polyp</tissue>
    </source>
</reference>
<keyword evidence="6" id="KW-0539">Nucleus</keyword>
<dbReference type="GO" id="GO:0000724">
    <property type="term" value="P:double-strand break repair via homologous recombination"/>
    <property type="evidence" value="ECO:0007669"/>
    <property type="project" value="TreeGrafter"/>
</dbReference>
<comment type="subcellular location">
    <subcellularLocation>
        <location evidence="2">Chromosome</location>
    </subcellularLocation>
    <subcellularLocation>
        <location evidence="1">Nucleus</location>
    </subcellularLocation>
</comment>
<evidence type="ECO:0000256" key="8">
    <source>
        <dbReference type="ARBA" id="ARBA00044757"/>
    </source>
</evidence>
<evidence type="ECO:0000256" key="1">
    <source>
        <dbReference type="ARBA" id="ARBA00004123"/>
    </source>
</evidence>
<accession>A0A9X0CZC3</accession>
<evidence type="ECO:0000259" key="9">
    <source>
        <dbReference type="PROSITE" id="PS50006"/>
    </source>
</evidence>
<dbReference type="GO" id="GO:0007095">
    <property type="term" value="P:mitotic G2 DNA damage checkpoint signaling"/>
    <property type="evidence" value="ECO:0007669"/>
    <property type="project" value="InterPro"/>
</dbReference>
<comment type="similarity">
    <text evidence="8">Belongs to the Nibrin family.</text>
</comment>
<dbReference type="PANTHER" id="PTHR12162:SF0">
    <property type="entry name" value="NIBRIN"/>
    <property type="match status" value="1"/>
</dbReference>
<dbReference type="FunFam" id="2.60.200.20:FF:000017">
    <property type="entry name" value="Nibrin"/>
    <property type="match status" value="1"/>
</dbReference>